<dbReference type="Proteomes" id="UP000704176">
    <property type="component" value="Unassembled WGS sequence"/>
</dbReference>
<dbReference type="PANTHER" id="PTHR30427:SF1">
    <property type="entry name" value="TRANSCRIPTIONAL ACTIVATOR PROTEIN LYSR"/>
    <property type="match status" value="1"/>
</dbReference>
<dbReference type="InterPro" id="IPR036390">
    <property type="entry name" value="WH_DNA-bd_sf"/>
</dbReference>
<dbReference type="EMBL" id="JAIRBM010000014">
    <property type="protein sequence ID" value="MBZ6078034.1"/>
    <property type="molecule type" value="Genomic_DNA"/>
</dbReference>
<keyword evidence="4" id="KW-0804">Transcription</keyword>
<evidence type="ECO:0000256" key="1">
    <source>
        <dbReference type="ARBA" id="ARBA00009437"/>
    </source>
</evidence>
<organism evidence="6 7">
    <name type="scientific">Microvirga puerhi</name>
    <dbReference type="NCBI Taxonomy" id="2876078"/>
    <lineage>
        <taxon>Bacteria</taxon>
        <taxon>Pseudomonadati</taxon>
        <taxon>Pseudomonadota</taxon>
        <taxon>Alphaproteobacteria</taxon>
        <taxon>Hyphomicrobiales</taxon>
        <taxon>Methylobacteriaceae</taxon>
        <taxon>Microvirga</taxon>
    </lineage>
</organism>
<dbReference type="Pfam" id="PF03466">
    <property type="entry name" value="LysR_substrate"/>
    <property type="match status" value="1"/>
</dbReference>
<protein>
    <submittedName>
        <fullName evidence="6">LysR family transcriptional regulator</fullName>
    </submittedName>
</protein>
<accession>A0ABS7VR62</accession>
<dbReference type="PRINTS" id="PR00039">
    <property type="entry name" value="HTHLYSR"/>
</dbReference>
<dbReference type="PROSITE" id="PS50931">
    <property type="entry name" value="HTH_LYSR"/>
    <property type="match status" value="1"/>
</dbReference>
<evidence type="ECO:0000259" key="5">
    <source>
        <dbReference type="PROSITE" id="PS50931"/>
    </source>
</evidence>
<comment type="caution">
    <text evidence="6">The sequence shown here is derived from an EMBL/GenBank/DDBJ whole genome shotgun (WGS) entry which is preliminary data.</text>
</comment>
<dbReference type="PANTHER" id="PTHR30427">
    <property type="entry name" value="TRANSCRIPTIONAL ACTIVATOR PROTEIN LYSR"/>
    <property type="match status" value="1"/>
</dbReference>
<dbReference type="Gene3D" id="3.40.190.290">
    <property type="match status" value="1"/>
</dbReference>
<dbReference type="SUPFAM" id="SSF46785">
    <property type="entry name" value="Winged helix' DNA-binding domain"/>
    <property type="match status" value="1"/>
</dbReference>
<dbReference type="Pfam" id="PF00126">
    <property type="entry name" value="HTH_1"/>
    <property type="match status" value="1"/>
</dbReference>
<reference evidence="6 7" key="1">
    <citation type="submission" date="2021-09" db="EMBL/GenBank/DDBJ databases">
        <title>The complete genome sequence of a new microorganism.</title>
        <authorList>
            <person name="Zi Z."/>
        </authorList>
    </citation>
    <scope>NUCLEOTIDE SEQUENCE [LARGE SCALE GENOMIC DNA]</scope>
    <source>
        <strain evidence="6 7">WGZ8</strain>
    </source>
</reference>
<evidence type="ECO:0000256" key="4">
    <source>
        <dbReference type="ARBA" id="ARBA00023163"/>
    </source>
</evidence>
<comment type="similarity">
    <text evidence="1">Belongs to the LysR transcriptional regulatory family.</text>
</comment>
<name>A0ABS7VR62_9HYPH</name>
<evidence type="ECO:0000256" key="2">
    <source>
        <dbReference type="ARBA" id="ARBA00023015"/>
    </source>
</evidence>
<sequence>MMNMVAPLRSISLRQLEVFYAVVSTGSVTAAAESLQISQPTVSTMIRRIEDQLGFALFLKERGRLIPSNEGRVLYEALQRNFRHFQAIADTIAYLQRDVSQRMSIATIQPLGSGLVSHVLKSFMANHKDARMHVLVRPRKAVYQAVSSDGVDLGISFGTGEAQAEGLEVEQVCIGRIYCILPKGHPLESREVITNAELNEWPQVSYPPGHQWLYLIYEKVMGNERPEPVLTVENVNSVYPNVENGIGIGLVDEFSLRFHPKDRLSFRPFEPRIDVPVELIYPHRKSSDLTKEFIRNFKKICAEVVSTPV</sequence>
<dbReference type="InterPro" id="IPR036388">
    <property type="entry name" value="WH-like_DNA-bd_sf"/>
</dbReference>
<feature type="domain" description="HTH lysR-type" evidence="5">
    <location>
        <begin position="11"/>
        <end position="68"/>
    </location>
</feature>
<dbReference type="InterPro" id="IPR000847">
    <property type="entry name" value="LysR_HTH_N"/>
</dbReference>
<evidence type="ECO:0000313" key="6">
    <source>
        <dbReference type="EMBL" id="MBZ6078034.1"/>
    </source>
</evidence>
<evidence type="ECO:0000256" key="3">
    <source>
        <dbReference type="ARBA" id="ARBA00023125"/>
    </source>
</evidence>
<proteinExistence type="inferred from homology"/>
<dbReference type="Gene3D" id="1.10.10.10">
    <property type="entry name" value="Winged helix-like DNA-binding domain superfamily/Winged helix DNA-binding domain"/>
    <property type="match status" value="1"/>
</dbReference>
<gene>
    <name evidence="6" type="ORF">K9B37_17340</name>
</gene>
<dbReference type="SUPFAM" id="SSF53850">
    <property type="entry name" value="Periplasmic binding protein-like II"/>
    <property type="match status" value="1"/>
</dbReference>
<evidence type="ECO:0000313" key="7">
    <source>
        <dbReference type="Proteomes" id="UP000704176"/>
    </source>
</evidence>
<keyword evidence="2" id="KW-0805">Transcription regulation</keyword>
<keyword evidence="3" id="KW-0238">DNA-binding</keyword>
<keyword evidence="7" id="KW-1185">Reference proteome</keyword>
<dbReference type="InterPro" id="IPR005119">
    <property type="entry name" value="LysR_subst-bd"/>
</dbReference>
<dbReference type="RefSeq" id="WP_224314786.1">
    <property type="nucleotide sequence ID" value="NZ_JAIRBM010000014.1"/>
</dbReference>